<accession>A0ABD1F166</accession>
<proteinExistence type="predicted"/>
<reference evidence="1 2" key="1">
    <citation type="submission" date="2024-05" db="EMBL/GenBank/DDBJ databases">
        <title>Genetic variation in Jamaican populations of the coffee berry borer (Hypothenemus hampei).</title>
        <authorList>
            <person name="Errbii M."/>
            <person name="Myrie A."/>
        </authorList>
    </citation>
    <scope>NUCLEOTIDE SEQUENCE [LARGE SCALE GENOMIC DNA]</scope>
    <source>
        <strain evidence="1">JA-Hopewell-2020-01-JO</strain>
        <tissue evidence="1">Whole body</tissue>
    </source>
</reference>
<name>A0ABD1F166_HYPHA</name>
<dbReference type="Proteomes" id="UP001566132">
    <property type="component" value="Unassembled WGS sequence"/>
</dbReference>
<evidence type="ECO:0000313" key="1">
    <source>
        <dbReference type="EMBL" id="KAL1508997.1"/>
    </source>
</evidence>
<protein>
    <submittedName>
        <fullName evidence="1">Uncharacterized protein</fullName>
    </submittedName>
</protein>
<organism evidence="1 2">
    <name type="scientific">Hypothenemus hampei</name>
    <name type="common">Coffee berry borer</name>
    <dbReference type="NCBI Taxonomy" id="57062"/>
    <lineage>
        <taxon>Eukaryota</taxon>
        <taxon>Metazoa</taxon>
        <taxon>Ecdysozoa</taxon>
        <taxon>Arthropoda</taxon>
        <taxon>Hexapoda</taxon>
        <taxon>Insecta</taxon>
        <taxon>Pterygota</taxon>
        <taxon>Neoptera</taxon>
        <taxon>Endopterygota</taxon>
        <taxon>Coleoptera</taxon>
        <taxon>Polyphaga</taxon>
        <taxon>Cucujiformia</taxon>
        <taxon>Curculionidae</taxon>
        <taxon>Scolytinae</taxon>
        <taxon>Hypothenemus</taxon>
    </lineage>
</organism>
<comment type="caution">
    <text evidence="1">The sequence shown here is derived from an EMBL/GenBank/DDBJ whole genome shotgun (WGS) entry which is preliminary data.</text>
</comment>
<keyword evidence="2" id="KW-1185">Reference proteome</keyword>
<dbReference type="AlphaFoldDB" id="A0ABD1F166"/>
<gene>
    <name evidence="1" type="ORF">ABEB36_003806</name>
</gene>
<evidence type="ECO:0000313" key="2">
    <source>
        <dbReference type="Proteomes" id="UP001566132"/>
    </source>
</evidence>
<dbReference type="EMBL" id="JBDJPC010000003">
    <property type="protein sequence ID" value="KAL1508997.1"/>
    <property type="molecule type" value="Genomic_DNA"/>
</dbReference>
<sequence length="74" mass="8363">MTTGEQQSDNLDLYPISGCRILTIEKAFWILCVEFGMKDSLLSNIIPKYETCLTMGTGVPPIVIGQWPFEHEEI</sequence>